<evidence type="ECO:0000256" key="1">
    <source>
        <dbReference type="SAM" id="SignalP"/>
    </source>
</evidence>
<feature type="signal peptide" evidence="1">
    <location>
        <begin position="1"/>
        <end position="19"/>
    </location>
</feature>
<keyword evidence="3" id="KW-1185">Reference proteome</keyword>
<dbReference type="AlphaFoldDB" id="A0A1I0B4K2"/>
<accession>A0A1I0B4K2</accession>
<dbReference type="OrthoDB" id="7593840at2"/>
<evidence type="ECO:0008006" key="4">
    <source>
        <dbReference type="Google" id="ProtNLM"/>
    </source>
</evidence>
<sequence length="348" mass="38136">MFKGLVAILMTIVCLSAQATEQKSSEQLSAEDEAVLCNCDQGQELPKTEQFATVKQKKIGEPLLDEDGNPVKWDRPLPFFAQNVLDLGFDLPKPFGIAIVPNTVSQDLLLTDLFVGINGSEKIPIDFVQFGTARAENANLQLKADVWVFPFLNLYATYGVMEGSADAPIQIKGNDLLEFLGINCDGLFAPNACVRTFAGIAKPEYTGSNYSIGFNLAMGWDRFFVTLPVTYVVTDLNILQDDVTAINVSPRIGISTDAAHWGTLSTFVGITYLHAELDVAGSLALDTSDIPGLDDVTNLDFVINQENKDKINFLIGFNWDVTKHWSFHAEAGIGGSRENFIASTTYRF</sequence>
<keyword evidence="1" id="KW-0732">Signal</keyword>
<dbReference type="RefSeq" id="WP_093328016.1">
    <property type="nucleotide sequence ID" value="NZ_AP027363.1"/>
</dbReference>
<protein>
    <recommendedName>
        <fullName evidence="4">MetA-pathway of phenol degradation</fullName>
    </recommendedName>
</protein>
<gene>
    <name evidence="2" type="ORF">SAMN05660429_00903</name>
</gene>
<dbReference type="EMBL" id="FOHK01000003">
    <property type="protein sequence ID" value="SET00918.1"/>
    <property type="molecule type" value="Genomic_DNA"/>
</dbReference>
<dbReference type="Proteomes" id="UP000199308">
    <property type="component" value="Unassembled WGS sequence"/>
</dbReference>
<organism evidence="2 3">
    <name type="scientific">Thalassotalea agarivorans</name>
    <name type="common">Thalassomonas agarivorans</name>
    <dbReference type="NCBI Taxonomy" id="349064"/>
    <lineage>
        <taxon>Bacteria</taxon>
        <taxon>Pseudomonadati</taxon>
        <taxon>Pseudomonadota</taxon>
        <taxon>Gammaproteobacteria</taxon>
        <taxon>Alteromonadales</taxon>
        <taxon>Colwelliaceae</taxon>
        <taxon>Thalassotalea</taxon>
    </lineage>
</organism>
<evidence type="ECO:0000313" key="2">
    <source>
        <dbReference type="EMBL" id="SET00918.1"/>
    </source>
</evidence>
<name>A0A1I0B4K2_THASX</name>
<reference evidence="2 3" key="1">
    <citation type="submission" date="2016-10" db="EMBL/GenBank/DDBJ databases">
        <authorList>
            <person name="de Groot N.N."/>
        </authorList>
    </citation>
    <scope>NUCLEOTIDE SEQUENCE [LARGE SCALE GENOMIC DNA]</scope>
    <source>
        <strain evidence="2 3">DSM 19706</strain>
    </source>
</reference>
<evidence type="ECO:0000313" key="3">
    <source>
        <dbReference type="Proteomes" id="UP000199308"/>
    </source>
</evidence>
<proteinExistence type="predicted"/>
<dbReference type="STRING" id="349064.SAMN05660429_00903"/>
<feature type="chain" id="PRO_5011440616" description="MetA-pathway of phenol degradation" evidence="1">
    <location>
        <begin position="20"/>
        <end position="348"/>
    </location>
</feature>